<reference evidence="2" key="2">
    <citation type="submission" date="2024-04" db="EMBL/GenBank/DDBJ databases">
        <authorList>
            <person name="Chen Y."/>
            <person name="Shah S."/>
            <person name="Dougan E. K."/>
            <person name="Thang M."/>
            <person name="Chan C."/>
        </authorList>
    </citation>
    <scope>NUCLEOTIDE SEQUENCE [LARGE SCALE GENOMIC DNA]</scope>
</reference>
<name>A0A9P1G681_9DINO</name>
<protein>
    <submittedName>
        <fullName evidence="1">Uncharacterized protein</fullName>
    </submittedName>
</protein>
<gene>
    <name evidence="1" type="ORF">C1SCF055_LOCUS28433</name>
</gene>
<accession>A0A9P1G681</accession>
<evidence type="ECO:0000313" key="2">
    <source>
        <dbReference type="EMBL" id="CAL1155859.1"/>
    </source>
</evidence>
<dbReference type="EMBL" id="CAMXCT010003112">
    <property type="protein sequence ID" value="CAI4002484.1"/>
    <property type="molecule type" value="Genomic_DNA"/>
</dbReference>
<dbReference type="Proteomes" id="UP001152797">
    <property type="component" value="Unassembled WGS sequence"/>
</dbReference>
<dbReference type="AlphaFoldDB" id="A0A9P1G681"/>
<keyword evidence="3" id="KW-1185">Reference proteome</keyword>
<evidence type="ECO:0000313" key="1">
    <source>
        <dbReference type="EMBL" id="CAI4002484.1"/>
    </source>
</evidence>
<evidence type="ECO:0000313" key="3">
    <source>
        <dbReference type="Proteomes" id="UP001152797"/>
    </source>
</evidence>
<dbReference type="EMBL" id="CAMXCT020003112">
    <property type="protein sequence ID" value="CAL1155859.1"/>
    <property type="molecule type" value="Genomic_DNA"/>
</dbReference>
<dbReference type="EMBL" id="CAMXCT030003112">
    <property type="protein sequence ID" value="CAL4789796.1"/>
    <property type="molecule type" value="Genomic_DNA"/>
</dbReference>
<proteinExistence type="predicted"/>
<comment type="caution">
    <text evidence="1">The sequence shown here is derived from an EMBL/GenBank/DDBJ whole genome shotgun (WGS) entry which is preliminary data.</text>
</comment>
<sequence length="159" mass="17454">HSQTTLHLCACHALVIASADQDGPEKKGAEMSDFMLKKLLLKLRRECQDFCAEAAVASGLFLASFSFGILVLEQAACTPHPRAHPSPDLAKEVLEELAYVLQRGMRIHHGRHGRRGPLFKKVAINDADENVTTRNSPHFAPSTMQQVCHVLDLPSPSHA</sequence>
<feature type="non-terminal residue" evidence="1">
    <location>
        <position position="159"/>
    </location>
</feature>
<reference evidence="1" key="1">
    <citation type="submission" date="2022-10" db="EMBL/GenBank/DDBJ databases">
        <authorList>
            <person name="Chen Y."/>
            <person name="Dougan E. K."/>
            <person name="Chan C."/>
            <person name="Rhodes N."/>
            <person name="Thang M."/>
        </authorList>
    </citation>
    <scope>NUCLEOTIDE SEQUENCE</scope>
</reference>
<organism evidence="1">
    <name type="scientific">Cladocopium goreaui</name>
    <dbReference type="NCBI Taxonomy" id="2562237"/>
    <lineage>
        <taxon>Eukaryota</taxon>
        <taxon>Sar</taxon>
        <taxon>Alveolata</taxon>
        <taxon>Dinophyceae</taxon>
        <taxon>Suessiales</taxon>
        <taxon>Symbiodiniaceae</taxon>
        <taxon>Cladocopium</taxon>
    </lineage>
</organism>